<dbReference type="Proteomes" id="UP001157006">
    <property type="component" value="Chromosome 3"/>
</dbReference>
<dbReference type="InterPro" id="IPR027652">
    <property type="entry name" value="PRP8"/>
</dbReference>
<feature type="domain" description="PROCN" evidence="1">
    <location>
        <begin position="50"/>
        <end position="94"/>
    </location>
</feature>
<keyword evidence="3" id="KW-1185">Reference proteome</keyword>
<dbReference type="Pfam" id="PF08083">
    <property type="entry name" value="PROCN"/>
    <property type="match status" value="1"/>
</dbReference>
<dbReference type="InterPro" id="IPR012592">
    <property type="entry name" value="PROCN"/>
</dbReference>
<dbReference type="AlphaFoldDB" id="A0AAV1A2T4"/>
<dbReference type="GO" id="GO:0030620">
    <property type="term" value="F:U2 snRNA binding"/>
    <property type="evidence" value="ECO:0007669"/>
    <property type="project" value="TreeGrafter"/>
</dbReference>
<sequence length="137" mass="15816">MVRKLWRVSAIYEKRQWKGSKNGIAVGEMKVRKMKCVCECGADRNVRSDQVSSLHVLVENMVLQYVKAKADWWINIAHHNRKRIRRGATGDKTYNLIFTCVRVTLFNVGRRDQDTTVIISSSIKSGIKKTWFLESGD</sequence>
<evidence type="ECO:0000259" key="1">
    <source>
        <dbReference type="Pfam" id="PF08083"/>
    </source>
</evidence>
<dbReference type="GO" id="GO:0071013">
    <property type="term" value="C:catalytic step 2 spliceosome"/>
    <property type="evidence" value="ECO:0007669"/>
    <property type="project" value="TreeGrafter"/>
</dbReference>
<proteinExistence type="predicted"/>
<dbReference type="EMBL" id="OX451738">
    <property type="protein sequence ID" value="CAI8602702.1"/>
    <property type="molecule type" value="Genomic_DNA"/>
</dbReference>
<dbReference type="GO" id="GO:0000244">
    <property type="term" value="P:spliceosomal tri-snRNP complex assembly"/>
    <property type="evidence" value="ECO:0007669"/>
    <property type="project" value="TreeGrafter"/>
</dbReference>
<gene>
    <name evidence="2" type="ORF">VFH_III053120</name>
</gene>
<protein>
    <recommendedName>
        <fullName evidence="1">PROCN domain-containing protein</fullName>
    </recommendedName>
</protein>
<evidence type="ECO:0000313" key="2">
    <source>
        <dbReference type="EMBL" id="CAI8602702.1"/>
    </source>
</evidence>
<name>A0AAV1A2T4_VICFA</name>
<dbReference type="GO" id="GO:0005682">
    <property type="term" value="C:U5 snRNP"/>
    <property type="evidence" value="ECO:0007669"/>
    <property type="project" value="TreeGrafter"/>
</dbReference>
<organism evidence="2 3">
    <name type="scientific">Vicia faba</name>
    <name type="common">Broad bean</name>
    <name type="synonym">Faba vulgaris</name>
    <dbReference type="NCBI Taxonomy" id="3906"/>
    <lineage>
        <taxon>Eukaryota</taxon>
        <taxon>Viridiplantae</taxon>
        <taxon>Streptophyta</taxon>
        <taxon>Embryophyta</taxon>
        <taxon>Tracheophyta</taxon>
        <taxon>Spermatophyta</taxon>
        <taxon>Magnoliopsida</taxon>
        <taxon>eudicotyledons</taxon>
        <taxon>Gunneridae</taxon>
        <taxon>Pentapetalae</taxon>
        <taxon>rosids</taxon>
        <taxon>fabids</taxon>
        <taxon>Fabales</taxon>
        <taxon>Fabaceae</taxon>
        <taxon>Papilionoideae</taxon>
        <taxon>50 kb inversion clade</taxon>
        <taxon>NPAAA clade</taxon>
        <taxon>Hologalegina</taxon>
        <taxon>IRL clade</taxon>
        <taxon>Fabeae</taxon>
        <taxon>Vicia</taxon>
    </lineage>
</organism>
<reference evidence="2 3" key="1">
    <citation type="submission" date="2023-01" db="EMBL/GenBank/DDBJ databases">
        <authorList>
            <person name="Kreplak J."/>
        </authorList>
    </citation>
    <scope>NUCLEOTIDE SEQUENCE [LARGE SCALE GENOMIC DNA]</scope>
</reference>
<accession>A0AAV1A2T4</accession>
<dbReference type="GO" id="GO:0030619">
    <property type="term" value="F:U1 snRNA binding"/>
    <property type="evidence" value="ECO:0007669"/>
    <property type="project" value="TreeGrafter"/>
</dbReference>
<evidence type="ECO:0000313" key="3">
    <source>
        <dbReference type="Proteomes" id="UP001157006"/>
    </source>
</evidence>
<dbReference type="GO" id="GO:0017070">
    <property type="term" value="F:U6 snRNA binding"/>
    <property type="evidence" value="ECO:0007669"/>
    <property type="project" value="TreeGrafter"/>
</dbReference>
<dbReference type="PANTHER" id="PTHR11140:SF0">
    <property type="entry name" value="PRE-MRNA-PROCESSING-SPLICING FACTOR 8"/>
    <property type="match status" value="1"/>
</dbReference>
<dbReference type="GO" id="GO:0097157">
    <property type="term" value="F:pre-mRNA intronic binding"/>
    <property type="evidence" value="ECO:0007669"/>
    <property type="project" value="TreeGrafter"/>
</dbReference>
<dbReference type="PANTHER" id="PTHR11140">
    <property type="entry name" value="PRE-MRNA SPLICING FACTOR PRP8"/>
    <property type="match status" value="1"/>
</dbReference>
<dbReference type="GO" id="GO:0030623">
    <property type="term" value="F:U5 snRNA binding"/>
    <property type="evidence" value="ECO:0007669"/>
    <property type="project" value="TreeGrafter"/>
</dbReference>